<reference evidence="1" key="1">
    <citation type="journal article" date="2014" name="Nat. Commun.">
        <title>The rainbow trout genome provides novel insights into evolution after whole-genome duplication in vertebrates.</title>
        <authorList>
            <person name="Berthelot C."/>
            <person name="Brunet F."/>
            <person name="Chalopin D."/>
            <person name="Juanchich A."/>
            <person name="Bernard M."/>
            <person name="Noel B."/>
            <person name="Bento P."/>
            <person name="Da Silva C."/>
            <person name="Labadie K."/>
            <person name="Alberti A."/>
            <person name="Aury J.M."/>
            <person name="Louis A."/>
            <person name="Dehais P."/>
            <person name="Bardou P."/>
            <person name="Montfort J."/>
            <person name="Klopp C."/>
            <person name="Cabau C."/>
            <person name="Gaspin C."/>
            <person name="Thorgaard G.H."/>
            <person name="Boussaha M."/>
            <person name="Quillet E."/>
            <person name="Guyomard R."/>
            <person name="Galiana D."/>
            <person name="Bobe J."/>
            <person name="Volff J.N."/>
            <person name="Genet C."/>
            <person name="Wincker P."/>
            <person name="Jaillon O."/>
            <person name="Roest Crollius H."/>
            <person name="Guiguen Y."/>
        </authorList>
    </citation>
    <scope>NUCLEOTIDE SEQUENCE [LARGE SCALE GENOMIC DNA]</scope>
</reference>
<dbReference type="InterPro" id="IPR010335">
    <property type="entry name" value="Mesothelin"/>
</dbReference>
<dbReference type="PaxDb" id="8022-A0A061A6P6"/>
<dbReference type="EMBL" id="FR974197">
    <property type="protein sequence ID" value="CDR18034.1"/>
    <property type="molecule type" value="Genomic_DNA"/>
</dbReference>
<proteinExistence type="predicted"/>
<dbReference type="AlphaFoldDB" id="A0A061A6P6"/>
<dbReference type="Pfam" id="PF06060">
    <property type="entry name" value="Mesothelin"/>
    <property type="match status" value="1"/>
</dbReference>
<gene>
    <name evidence="1" type="ORF">GSONMT00001503001</name>
</gene>
<sequence>MCAFLFFLPGGAPIEDIRSLAAQNVNMDITTFKGLESTVIPSLTVSEVKGLLGANVDDLKTFENDAVVHAWLIAQPQSDLDLLRLGLTGGKETSTAVVPTAVVPTLNNTNTTLAHNAVTAKPLPITTTQNGVGNGGAHPEKDLGALSLCLALVTVILQMM</sequence>
<evidence type="ECO:0000313" key="2">
    <source>
        <dbReference type="Proteomes" id="UP000193380"/>
    </source>
</evidence>
<accession>A0A061A6P6</accession>
<reference evidence="1" key="2">
    <citation type="submission" date="2014-03" db="EMBL/GenBank/DDBJ databases">
        <authorList>
            <person name="Genoscope - CEA"/>
        </authorList>
    </citation>
    <scope>NUCLEOTIDE SEQUENCE</scope>
</reference>
<dbReference type="Proteomes" id="UP000193380">
    <property type="component" value="Unassembled WGS sequence"/>
</dbReference>
<evidence type="ECO:0000313" key="1">
    <source>
        <dbReference type="EMBL" id="CDR18034.1"/>
    </source>
</evidence>
<protein>
    <submittedName>
        <fullName evidence="1">Uncharacterized protein</fullName>
    </submittedName>
</protein>
<name>A0A061A6P6_ONCMY</name>
<dbReference type="STRING" id="8022.A0A061A6P6"/>
<organism evidence="1 2">
    <name type="scientific">Oncorhynchus mykiss</name>
    <name type="common">Rainbow trout</name>
    <name type="synonym">Salmo gairdneri</name>
    <dbReference type="NCBI Taxonomy" id="8022"/>
    <lineage>
        <taxon>Eukaryota</taxon>
        <taxon>Metazoa</taxon>
        <taxon>Chordata</taxon>
        <taxon>Craniata</taxon>
        <taxon>Vertebrata</taxon>
        <taxon>Euteleostomi</taxon>
        <taxon>Actinopterygii</taxon>
        <taxon>Neopterygii</taxon>
        <taxon>Teleostei</taxon>
        <taxon>Protacanthopterygii</taxon>
        <taxon>Salmoniformes</taxon>
        <taxon>Salmonidae</taxon>
        <taxon>Salmoninae</taxon>
        <taxon>Oncorhynchus</taxon>
    </lineage>
</organism>